<keyword evidence="2" id="KW-1185">Reference proteome</keyword>
<dbReference type="EMBL" id="CM051395">
    <property type="protein sequence ID" value="KAJ4726264.1"/>
    <property type="molecule type" value="Genomic_DNA"/>
</dbReference>
<protein>
    <submittedName>
        <fullName evidence="1">Ubiquitin carboxyl-terminal hydrolase</fullName>
    </submittedName>
</protein>
<reference evidence="1 2" key="1">
    <citation type="journal article" date="2023" name="Science">
        <title>Complex scaffold remodeling in plant triterpene biosynthesis.</title>
        <authorList>
            <person name="De La Pena R."/>
            <person name="Hodgson H."/>
            <person name="Liu J.C."/>
            <person name="Stephenson M.J."/>
            <person name="Martin A.C."/>
            <person name="Owen C."/>
            <person name="Harkess A."/>
            <person name="Leebens-Mack J."/>
            <person name="Jimenez L.E."/>
            <person name="Osbourn A."/>
            <person name="Sattely E.S."/>
        </authorList>
    </citation>
    <scope>NUCLEOTIDE SEQUENCE [LARGE SCALE GENOMIC DNA]</scope>
    <source>
        <strain evidence="2">cv. JPN11</strain>
        <tissue evidence="1">Leaf</tissue>
    </source>
</reference>
<comment type="caution">
    <text evidence="1">The sequence shown here is derived from an EMBL/GenBank/DDBJ whole genome shotgun (WGS) entry which is preliminary data.</text>
</comment>
<accession>A0ACC1YSD6</accession>
<evidence type="ECO:0000313" key="1">
    <source>
        <dbReference type="EMBL" id="KAJ4726264.1"/>
    </source>
</evidence>
<gene>
    <name evidence="1" type="ORF">OWV82_005005</name>
</gene>
<proteinExistence type="predicted"/>
<sequence>MATQDLCGCPILTGRNAAPSHYLFKIESFPLLIQSLVEKYITDNFEAGGFKWKMHIYLNGDTLMKVTDHISIYLELAETAGSLPTGWEVNAIINFFIYNQIEDKYFGLQDGRVKRFHAMNRRWGVAKFIDLKTFKNPLNGYVVDDSCVFGAEVYIVKNTFKGERLSMMTDPPIYKYTWKVKNFSALASKTYESASFGCYNWKVSLYPNGDAEGKGNCISAYLELSHSIFPPNTKLFTKYILCVKDQKNGKDIEFEADRLYTPASPCWGFRQMLTLAKLMDSKQGYLVDDTCIIEAQVKLLGLVLPES</sequence>
<evidence type="ECO:0000313" key="2">
    <source>
        <dbReference type="Proteomes" id="UP001164539"/>
    </source>
</evidence>
<keyword evidence="1" id="KW-0378">Hydrolase</keyword>
<name>A0ACC1YSD6_MELAZ</name>
<dbReference type="Proteomes" id="UP001164539">
    <property type="component" value="Chromosome 2"/>
</dbReference>
<organism evidence="1 2">
    <name type="scientific">Melia azedarach</name>
    <name type="common">Chinaberry tree</name>
    <dbReference type="NCBI Taxonomy" id="155640"/>
    <lineage>
        <taxon>Eukaryota</taxon>
        <taxon>Viridiplantae</taxon>
        <taxon>Streptophyta</taxon>
        <taxon>Embryophyta</taxon>
        <taxon>Tracheophyta</taxon>
        <taxon>Spermatophyta</taxon>
        <taxon>Magnoliopsida</taxon>
        <taxon>eudicotyledons</taxon>
        <taxon>Gunneridae</taxon>
        <taxon>Pentapetalae</taxon>
        <taxon>rosids</taxon>
        <taxon>malvids</taxon>
        <taxon>Sapindales</taxon>
        <taxon>Meliaceae</taxon>
        <taxon>Melia</taxon>
    </lineage>
</organism>